<dbReference type="SUPFAM" id="SSF81593">
    <property type="entry name" value="Nucleotidyltransferase substrate binding subunit/domain"/>
    <property type="match status" value="2"/>
</dbReference>
<dbReference type="EC" id="2.7.7.42" evidence="7"/>
<keyword evidence="2 7" id="KW-0548">Nucleotidyltransferase</keyword>
<proteinExistence type="inferred from homology"/>
<dbReference type="KEGG" id="psin:CAK95_19175"/>
<evidence type="ECO:0000256" key="4">
    <source>
        <dbReference type="ARBA" id="ARBA00022840"/>
    </source>
</evidence>
<reference evidence="10 11" key="1">
    <citation type="submission" date="2017-05" db="EMBL/GenBank/DDBJ databases">
        <title>Full genome sequence of Pseudorhodoplanes sinuspersici.</title>
        <authorList>
            <person name="Dastgheib S.M.M."/>
            <person name="Shavandi M."/>
            <person name="Tirandaz H."/>
        </authorList>
    </citation>
    <scope>NUCLEOTIDE SEQUENCE [LARGE SCALE GENOMIC DNA]</scope>
    <source>
        <strain evidence="10 11">RIPI110</strain>
    </source>
</reference>
<feature type="region of interest" description="Adenylyl removase" evidence="7">
    <location>
        <begin position="1"/>
        <end position="487"/>
    </location>
</feature>
<dbReference type="InterPro" id="IPR023057">
    <property type="entry name" value="GlnE"/>
</dbReference>
<dbReference type="SUPFAM" id="SSF81301">
    <property type="entry name" value="Nucleotidyltransferase"/>
    <property type="match status" value="2"/>
</dbReference>
<feature type="domain" description="Glutamate-ammonia ligase adenylyltransferase repeated" evidence="8">
    <location>
        <begin position="596"/>
        <end position="834"/>
    </location>
</feature>
<dbReference type="NCBIfam" id="NF010706">
    <property type="entry name" value="PRK14108.1"/>
    <property type="match status" value="1"/>
</dbReference>
<keyword evidence="11" id="KW-1185">Reference proteome</keyword>
<feature type="domain" description="PII-uridylyltransferase/Glutamine-synthetase adenylyltransferase" evidence="9">
    <location>
        <begin position="341"/>
        <end position="480"/>
    </location>
</feature>
<dbReference type="Proteomes" id="UP000194137">
    <property type="component" value="Chromosome"/>
</dbReference>
<organism evidence="10 11">
    <name type="scientific">Pseudorhodoplanes sinuspersici</name>
    <dbReference type="NCBI Taxonomy" id="1235591"/>
    <lineage>
        <taxon>Bacteria</taxon>
        <taxon>Pseudomonadati</taxon>
        <taxon>Pseudomonadota</taxon>
        <taxon>Alphaproteobacteria</taxon>
        <taxon>Hyphomicrobiales</taxon>
        <taxon>Pseudorhodoplanes</taxon>
    </lineage>
</organism>
<dbReference type="Pfam" id="PF03710">
    <property type="entry name" value="GlnE"/>
    <property type="match status" value="2"/>
</dbReference>
<dbReference type="AlphaFoldDB" id="A0A1W6ZUL5"/>
<dbReference type="PANTHER" id="PTHR30621">
    <property type="entry name" value="GLUTAMINE SYNTHETASE ADENYLYLTRANSFERASE"/>
    <property type="match status" value="1"/>
</dbReference>
<evidence type="ECO:0000313" key="11">
    <source>
        <dbReference type="Proteomes" id="UP000194137"/>
    </source>
</evidence>
<dbReference type="RefSeq" id="WP_086089373.1">
    <property type="nucleotide sequence ID" value="NZ_CP021112.1"/>
</dbReference>
<feature type="region of interest" description="Adenylyl transferase" evidence="7">
    <location>
        <begin position="491"/>
        <end position="1005"/>
    </location>
</feature>
<dbReference type="HAMAP" id="MF_00802">
    <property type="entry name" value="GlnE"/>
    <property type="match status" value="1"/>
</dbReference>
<evidence type="ECO:0000256" key="3">
    <source>
        <dbReference type="ARBA" id="ARBA00022741"/>
    </source>
</evidence>
<dbReference type="GO" id="GO:0000820">
    <property type="term" value="P:regulation of glutamine family amino acid metabolic process"/>
    <property type="evidence" value="ECO:0007669"/>
    <property type="project" value="UniProtKB-UniRule"/>
</dbReference>
<evidence type="ECO:0000256" key="5">
    <source>
        <dbReference type="ARBA" id="ARBA00022842"/>
    </source>
</evidence>
<keyword evidence="4 7" id="KW-0067">ATP-binding</keyword>
<dbReference type="NCBIfam" id="NF008292">
    <property type="entry name" value="PRK11072.1"/>
    <property type="match status" value="1"/>
</dbReference>
<dbReference type="GO" id="GO:0005524">
    <property type="term" value="F:ATP binding"/>
    <property type="evidence" value="ECO:0007669"/>
    <property type="project" value="UniProtKB-UniRule"/>
</dbReference>
<evidence type="ECO:0000313" key="10">
    <source>
        <dbReference type="EMBL" id="ARQ00978.1"/>
    </source>
</evidence>
<dbReference type="EC" id="2.7.7.89" evidence="7"/>
<gene>
    <name evidence="7" type="primary">glnE</name>
    <name evidence="10" type="ORF">CAK95_19175</name>
</gene>
<dbReference type="OrthoDB" id="9759366at2"/>
<comment type="cofactor">
    <cofactor evidence="7">
        <name>Mg(2+)</name>
        <dbReference type="ChEBI" id="CHEBI:18420"/>
    </cofactor>
</comment>
<dbReference type="GO" id="GO:0008882">
    <property type="term" value="F:[glutamate-ammonia-ligase] adenylyltransferase activity"/>
    <property type="evidence" value="ECO:0007669"/>
    <property type="project" value="UniProtKB-UniRule"/>
</dbReference>
<dbReference type="InterPro" id="IPR013546">
    <property type="entry name" value="PII_UdlTrfase/GS_AdlTrfase"/>
</dbReference>
<feature type="domain" description="PII-uridylyltransferase/Glutamine-synthetase adenylyltransferase" evidence="9">
    <location>
        <begin position="872"/>
        <end position="994"/>
    </location>
</feature>
<evidence type="ECO:0000256" key="1">
    <source>
        <dbReference type="ARBA" id="ARBA00022679"/>
    </source>
</evidence>
<accession>A0A1W6ZUL5</accession>
<protein>
    <recommendedName>
        <fullName evidence="7">Bifunctional glutamine synthetase adenylyltransferase/adenylyl-removing enzyme</fullName>
    </recommendedName>
    <alternativeName>
        <fullName evidence="7">ATP:glutamine synthetase adenylyltransferase</fullName>
    </alternativeName>
    <alternativeName>
        <fullName evidence="7">ATase</fullName>
    </alternativeName>
    <domain>
        <recommendedName>
            <fullName evidence="7">Glutamine synthetase adenylyl-L-tyrosine phosphorylase</fullName>
            <ecNumber evidence="7">2.7.7.89</ecNumber>
        </recommendedName>
        <alternativeName>
            <fullName evidence="7">Adenylyl removase</fullName>
            <shortName evidence="7">AR</shortName>
            <shortName evidence="7">AT-N</shortName>
        </alternativeName>
    </domain>
    <domain>
        <recommendedName>
            <fullName evidence="7">Glutamine synthetase adenylyl transferase</fullName>
            <ecNumber evidence="7">2.7.7.42</ecNumber>
        </recommendedName>
        <alternativeName>
            <fullName evidence="7">Adenylyl transferase</fullName>
            <shortName evidence="7">AT</shortName>
            <shortName evidence="7">AT-C</shortName>
        </alternativeName>
    </domain>
</protein>
<dbReference type="STRING" id="1235591.CAK95_19175"/>
<comment type="catalytic activity">
    <reaction evidence="7">
        <text>[glutamine synthetase]-O(4)-(5'-adenylyl)-L-tyrosine + phosphate = [glutamine synthetase]-L-tyrosine + ADP</text>
        <dbReference type="Rhea" id="RHEA:43716"/>
        <dbReference type="Rhea" id="RHEA-COMP:10660"/>
        <dbReference type="Rhea" id="RHEA-COMP:10661"/>
        <dbReference type="ChEBI" id="CHEBI:43474"/>
        <dbReference type="ChEBI" id="CHEBI:46858"/>
        <dbReference type="ChEBI" id="CHEBI:83624"/>
        <dbReference type="ChEBI" id="CHEBI:456216"/>
        <dbReference type="EC" id="2.7.7.89"/>
    </reaction>
</comment>
<dbReference type="Gene3D" id="1.20.120.330">
    <property type="entry name" value="Nucleotidyltransferases domain 2"/>
    <property type="match status" value="2"/>
</dbReference>
<dbReference type="InterPro" id="IPR005190">
    <property type="entry name" value="GlnE_rpt_dom"/>
</dbReference>
<dbReference type="EMBL" id="CP021112">
    <property type="protein sequence ID" value="ARQ00978.1"/>
    <property type="molecule type" value="Genomic_DNA"/>
</dbReference>
<dbReference type="PANTHER" id="PTHR30621:SF0">
    <property type="entry name" value="BIFUNCTIONAL GLUTAMINE SYNTHETASE ADENYLYLTRANSFERASE_ADENYLYL-REMOVING ENZYME"/>
    <property type="match status" value="1"/>
</dbReference>
<evidence type="ECO:0000256" key="7">
    <source>
        <dbReference type="HAMAP-Rule" id="MF_00802"/>
    </source>
</evidence>
<dbReference type="Pfam" id="PF08335">
    <property type="entry name" value="GlnD_UR_UTase"/>
    <property type="match status" value="2"/>
</dbReference>
<evidence type="ECO:0000256" key="2">
    <source>
        <dbReference type="ARBA" id="ARBA00022695"/>
    </source>
</evidence>
<sequence length="1005" mass="111301">MSKEPGGSAQQSSSHTAISAADSLAARIAEAPFLPPSIAVSAKVDAWLAELEATAETAPLQQILSAHPKSLQLLAGVAEYSPYLWDLVRADATRLLRILLAEPDRHFQDLLQAGRAILSSTDDEAEAMRALRHMKSEAALLIAFADIGGVWPVMQVTHALTELADCAVQGAVRYLLNNAARRELLAPADPSRPEIGSGYIVLAMGKMGAFELNYSSDIDLIVFFDPDAPAIPADTEPQSLYIRITRGLVKLLQERTADGYVFRVDLRLRPDPASTHIAISVPAGLDYYEHRGQNWERSAMIKARPCAGDIEAGETFLKALSPFVWRKYMDFAALADIHAMKRQIHAYRGHGEIAVAGHNIKLGRGGIREIEFFVQTQQLIAGGRHPELRDRRTLTTLTSLADGQWVGQVAKRDLEDAYLFLRRVEHRLQMVADEQTHALPSENEQLTSFVHFLGFDSVAAFSETLLRHLRDVQQQYSRLFESASQPQDQSLQFPADADDRETLDRLSAMGFRNPLEVSAIVRGWFGGKYLALRGDFARSQLRALVHPLIEQLARTENREQAVLAFDRFLAGLHAGGGGRLITLLLQNPDLLALVALMLGTAPRLADILSHQPQVMDALIDPAFFGMLPDAETLTKELARSLDQAASYEDILDRLRLFGQEHMFLIGVRILSGTVSAEQAGEAFARLADVIIRALHRGIEKLFAEAHGRLRGQKTAWLALGKLGGREMTASSDLDLIMVYDFDEAHPDSDGERSLYGAQYFARLTKRFISALTSQTNYGALYNVDMRLRPSGRSGPVATKIDSFRDYQTDEAWTWEHMALTRARVVSATPGFAEEVEGVIRNVLARARDERVIAGDAFEMRMAIASERGESNRWDLKYAAGGLIDIEFIVQYLQLVHADKHPDILDPSTSKVLERATRLGLLSREDSEVLRPAVQLYQNLSQILRLCLSGPFDPKKTDPGLLRLLARAGDVPDFATLDAHVTETQMRVRRRFELLLGPVGVAQAAI</sequence>
<dbReference type="GO" id="GO:0047388">
    <property type="term" value="F:[glutamine synthetase]-adenylyl-L-tyrosine phosphorylase activity"/>
    <property type="evidence" value="ECO:0007669"/>
    <property type="project" value="UniProtKB-EC"/>
</dbReference>
<name>A0A1W6ZUL5_9HYPH</name>
<dbReference type="CDD" id="cd05401">
    <property type="entry name" value="NT_GlnE_GlnD_like"/>
    <property type="match status" value="2"/>
</dbReference>
<dbReference type="Gene3D" id="3.30.460.10">
    <property type="entry name" value="Beta Polymerase, domain 2"/>
    <property type="match status" value="2"/>
</dbReference>
<keyword evidence="6 7" id="KW-0511">Multifunctional enzyme</keyword>
<dbReference type="FunFam" id="3.30.460.10:FF:000081">
    <property type="entry name" value="Bifunctional glutamine synthetase adenylyltransferase/adenylyl-removing enzyme"/>
    <property type="match status" value="1"/>
</dbReference>
<evidence type="ECO:0000256" key="6">
    <source>
        <dbReference type="ARBA" id="ARBA00023268"/>
    </source>
</evidence>
<keyword evidence="5 7" id="KW-0460">Magnesium</keyword>
<comment type="function">
    <text evidence="7">Involved in the regulation of glutamine synthetase GlnA, a key enzyme in the process to assimilate ammonia. When cellular nitrogen levels are high, the C-terminal adenylyl transferase (AT) inactivates GlnA by covalent transfer of an adenylyl group from ATP to specific tyrosine residue of GlnA, thus reducing its activity. Conversely, when nitrogen levels are low, the N-terminal adenylyl removase (AR) activates GlnA by removing the adenylyl group by phosphorolysis, increasing its activity. The regulatory region of GlnE binds the signal transduction protein PII (GlnB) which indicates the nitrogen status of the cell.</text>
</comment>
<keyword evidence="3 7" id="KW-0547">Nucleotide-binding</keyword>
<dbReference type="GO" id="GO:0000287">
    <property type="term" value="F:magnesium ion binding"/>
    <property type="evidence" value="ECO:0007669"/>
    <property type="project" value="UniProtKB-UniRule"/>
</dbReference>
<evidence type="ECO:0000259" key="9">
    <source>
        <dbReference type="Pfam" id="PF08335"/>
    </source>
</evidence>
<comment type="catalytic activity">
    <reaction evidence="7">
        <text>[glutamine synthetase]-L-tyrosine + ATP = [glutamine synthetase]-O(4)-(5'-adenylyl)-L-tyrosine + diphosphate</text>
        <dbReference type="Rhea" id="RHEA:18589"/>
        <dbReference type="Rhea" id="RHEA-COMP:10660"/>
        <dbReference type="Rhea" id="RHEA-COMP:10661"/>
        <dbReference type="ChEBI" id="CHEBI:30616"/>
        <dbReference type="ChEBI" id="CHEBI:33019"/>
        <dbReference type="ChEBI" id="CHEBI:46858"/>
        <dbReference type="ChEBI" id="CHEBI:83624"/>
        <dbReference type="EC" id="2.7.7.42"/>
    </reaction>
</comment>
<comment type="similarity">
    <text evidence="7">Belongs to the GlnE family.</text>
</comment>
<dbReference type="InterPro" id="IPR043519">
    <property type="entry name" value="NT_sf"/>
</dbReference>
<dbReference type="GO" id="GO:0005829">
    <property type="term" value="C:cytosol"/>
    <property type="evidence" value="ECO:0007669"/>
    <property type="project" value="TreeGrafter"/>
</dbReference>
<feature type="domain" description="Glutamate-ammonia ligase adenylyltransferase repeated" evidence="8">
    <location>
        <begin position="73"/>
        <end position="318"/>
    </location>
</feature>
<evidence type="ECO:0000259" key="8">
    <source>
        <dbReference type="Pfam" id="PF03710"/>
    </source>
</evidence>
<keyword evidence="1 7" id="KW-0808">Transferase</keyword>